<feature type="transmembrane region" description="Helical" evidence="1">
    <location>
        <begin position="98"/>
        <end position="116"/>
    </location>
</feature>
<dbReference type="RefSeq" id="WP_014027230.1">
    <property type="nucleotide sequence ID" value="NC_015931.1"/>
</dbReference>
<dbReference type="Proteomes" id="UP000001037">
    <property type="component" value="Chromosome"/>
</dbReference>
<keyword evidence="3" id="KW-1185">Reference proteome</keyword>
<dbReference type="EMBL" id="CP002838">
    <property type="protein sequence ID" value="AEM39553.1"/>
    <property type="molecule type" value="Genomic_DNA"/>
</dbReference>
<keyword evidence="1" id="KW-0472">Membrane</keyword>
<feature type="transmembrane region" description="Helical" evidence="1">
    <location>
        <begin position="15"/>
        <end position="35"/>
    </location>
</feature>
<accession>G0ECI3</accession>
<evidence type="ECO:0000313" key="2">
    <source>
        <dbReference type="EMBL" id="AEM39553.1"/>
    </source>
</evidence>
<gene>
    <name evidence="2" type="ordered locus">Pyrfu_1697</name>
</gene>
<dbReference type="AlphaFoldDB" id="G0ECI3"/>
<proteinExistence type="predicted"/>
<dbReference type="STRING" id="694429.Pyrfu_1697"/>
<sequence length="176" mass="18519">MPPPWPVVRLLEGRVSVTTCLAVLLILGAVGIAVAGAGHPLLGLLLAFSAESVCCAASKTSKRVYRAPRLVERLCESSRILEYMVFIVYYTSKGRFDVSSVVAVAFILLHIGVVDADEKMDGIVAALMLLAAGILEIHNMIDSLVLLALGMLPLLLATGLATATLIYREATGGGIG</sequence>
<dbReference type="InParanoid" id="G0ECI3"/>
<feature type="transmembrane region" description="Helical" evidence="1">
    <location>
        <begin position="123"/>
        <end position="141"/>
    </location>
</feature>
<feature type="transmembrane region" description="Helical" evidence="1">
    <location>
        <begin position="147"/>
        <end position="167"/>
    </location>
</feature>
<name>G0ECI3_PYRF1</name>
<evidence type="ECO:0000313" key="3">
    <source>
        <dbReference type="Proteomes" id="UP000001037"/>
    </source>
</evidence>
<dbReference type="HOGENOM" id="CLU_1521929_0_0_2"/>
<dbReference type="GeneID" id="11138886"/>
<keyword evidence="1" id="KW-0812">Transmembrane</keyword>
<protein>
    <submittedName>
        <fullName evidence="2">Uncharacterized protein</fullName>
    </submittedName>
</protein>
<evidence type="ECO:0000256" key="1">
    <source>
        <dbReference type="SAM" id="Phobius"/>
    </source>
</evidence>
<reference evidence="2 3" key="1">
    <citation type="journal article" date="2011" name="Stand. Genomic Sci.">
        <title>Complete genome sequence of the hyperthermophilic chemolithoautotroph Pyrolobus fumarii type strain (1A).</title>
        <authorList>
            <person name="Anderson I."/>
            <person name="Goker M."/>
            <person name="Nolan M."/>
            <person name="Lucas S."/>
            <person name="Hammon N."/>
            <person name="Deshpande S."/>
            <person name="Cheng J.F."/>
            <person name="Tapia R."/>
            <person name="Han C."/>
            <person name="Goodwin L."/>
            <person name="Pitluck S."/>
            <person name="Huntemann M."/>
            <person name="Liolios K."/>
            <person name="Ivanova N."/>
            <person name="Pagani I."/>
            <person name="Mavromatis K."/>
            <person name="Ovchinikova G."/>
            <person name="Pati A."/>
            <person name="Chen A."/>
            <person name="Palaniappan K."/>
            <person name="Land M."/>
            <person name="Hauser L."/>
            <person name="Brambilla E.M."/>
            <person name="Huber H."/>
            <person name="Yasawong M."/>
            <person name="Rohde M."/>
            <person name="Spring S."/>
            <person name="Abt B."/>
            <person name="Sikorski J."/>
            <person name="Wirth R."/>
            <person name="Detter J.C."/>
            <person name="Woyke T."/>
            <person name="Bristow J."/>
            <person name="Eisen J.A."/>
            <person name="Markowitz V."/>
            <person name="Hugenholtz P."/>
            <person name="Kyrpides N.C."/>
            <person name="Klenk H.P."/>
            <person name="Lapidus A."/>
        </authorList>
    </citation>
    <scope>NUCLEOTIDE SEQUENCE [LARGE SCALE GENOMIC DNA]</scope>
    <source>
        <strain evidence="3">DSM 11204 / 1A</strain>
    </source>
</reference>
<keyword evidence="1" id="KW-1133">Transmembrane helix</keyword>
<dbReference type="KEGG" id="pfm:Pyrfu_1697"/>
<organism evidence="2 3">
    <name type="scientific">Pyrolobus fumarii (strain DSM 11204 / 1A)</name>
    <dbReference type="NCBI Taxonomy" id="694429"/>
    <lineage>
        <taxon>Archaea</taxon>
        <taxon>Thermoproteota</taxon>
        <taxon>Thermoprotei</taxon>
        <taxon>Desulfurococcales</taxon>
        <taxon>Pyrodictiaceae</taxon>
        <taxon>Pyrolobus</taxon>
    </lineage>
</organism>